<dbReference type="Gene3D" id="3.90.550.10">
    <property type="entry name" value="Spore Coat Polysaccharide Biosynthesis Protein SpsA, Chain A"/>
    <property type="match status" value="1"/>
</dbReference>
<evidence type="ECO:0000256" key="5">
    <source>
        <dbReference type="ARBA" id="ARBA00022985"/>
    </source>
</evidence>
<dbReference type="GO" id="GO:0099621">
    <property type="term" value="F:undecaprenyl-phosphate 4-deoxy-4-formamido-L-arabinose transferase activity"/>
    <property type="evidence" value="ECO:0007669"/>
    <property type="project" value="TreeGrafter"/>
</dbReference>
<keyword evidence="1" id="KW-1003">Cell membrane</keyword>
<evidence type="ECO:0000313" key="10">
    <source>
        <dbReference type="EMBL" id="GLI37382.1"/>
    </source>
</evidence>
<keyword evidence="4 8" id="KW-0812">Transmembrane</keyword>
<evidence type="ECO:0000256" key="4">
    <source>
        <dbReference type="ARBA" id="ARBA00022692"/>
    </source>
</evidence>
<comment type="caution">
    <text evidence="10">The sequence shown here is derived from an EMBL/GenBank/DDBJ whole genome shotgun (WGS) entry which is preliminary data.</text>
</comment>
<gene>
    <name evidence="10" type="ORF">GHYDROH2_08830</name>
</gene>
<proteinExistence type="predicted"/>
<dbReference type="Pfam" id="PF00535">
    <property type="entry name" value="Glycos_transf_2"/>
    <property type="match status" value="1"/>
</dbReference>
<dbReference type="CDD" id="cd04187">
    <property type="entry name" value="DPM1_like_bac"/>
    <property type="match status" value="1"/>
</dbReference>
<dbReference type="AlphaFoldDB" id="A0A9W6FYZ3"/>
<accession>A0A9W6FYZ3</accession>
<keyword evidence="3 10" id="KW-0808">Transferase</keyword>
<evidence type="ECO:0000256" key="7">
    <source>
        <dbReference type="ARBA" id="ARBA00023136"/>
    </source>
</evidence>
<evidence type="ECO:0000259" key="9">
    <source>
        <dbReference type="Pfam" id="PF00535"/>
    </source>
</evidence>
<protein>
    <submittedName>
        <fullName evidence="10">Glycosyl transferase</fullName>
    </submittedName>
</protein>
<keyword evidence="6 8" id="KW-1133">Transmembrane helix</keyword>
<dbReference type="InterPro" id="IPR050256">
    <property type="entry name" value="Glycosyltransferase_2"/>
</dbReference>
<feature type="domain" description="Glycosyltransferase 2-like" evidence="9">
    <location>
        <begin position="8"/>
        <end position="169"/>
    </location>
</feature>
<dbReference type="GO" id="GO:0005886">
    <property type="term" value="C:plasma membrane"/>
    <property type="evidence" value="ECO:0007669"/>
    <property type="project" value="TreeGrafter"/>
</dbReference>
<dbReference type="PANTHER" id="PTHR48090">
    <property type="entry name" value="UNDECAPRENYL-PHOSPHATE 4-DEOXY-4-FORMAMIDO-L-ARABINOSE TRANSFERASE-RELATED"/>
    <property type="match status" value="1"/>
</dbReference>
<sequence length="320" mass="35686">MRFLVDLSIVVPIYNEEENIPHLHGRVSEAMAGAGVDYELILVDDGSSDGSFVLLREIAERDPRVKVIRFRRNFGQTAAMAAGFDAARGEVVVPMDGDLQNDPADIPMLLAKIDEGYDVVSGWRKDRQDTFINRRLPSIIANGLISRMTGVHLHDYGCTLKAYRREVLDGVNLYGEMHRFVPALASQVGARVTELPVRHHPRLHGISKYGISRTMRVVLDLMTVKFLLSYSTKPIQLFGKWGIYTILAGVASGSLTLYMKFFEGMSMNRNPLLILTAFLLFGGVQFISLGLLGEVSARTYHESQGKPIYVIREKINLSDG</sequence>
<feature type="transmembrane region" description="Helical" evidence="8">
    <location>
        <begin position="271"/>
        <end position="292"/>
    </location>
</feature>
<dbReference type="PANTHER" id="PTHR48090:SF3">
    <property type="entry name" value="UNDECAPRENYL-PHOSPHATE 4-DEOXY-4-FORMAMIDO-L-ARABINOSE TRANSFERASE"/>
    <property type="match status" value="1"/>
</dbReference>
<evidence type="ECO:0000256" key="6">
    <source>
        <dbReference type="ARBA" id="ARBA00022989"/>
    </source>
</evidence>
<organism evidence="10 11">
    <name type="scientific">Geobacter hydrogenophilus</name>
    <dbReference type="NCBI Taxonomy" id="40983"/>
    <lineage>
        <taxon>Bacteria</taxon>
        <taxon>Pseudomonadati</taxon>
        <taxon>Thermodesulfobacteriota</taxon>
        <taxon>Desulfuromonadia</taxon>
        <taxon>Geobacterales</taxon>
        <taxon>Geobacteraceae</taxon>
        <taxon>Geobacter</taxon>
    </lineage>
</organism>
<keyword evidence="2" id="KW-0328">Glycosyltransferase</keyword>
<dbReference type="SUPFAM" id="SSF53448">
    <property type="entry name" value="Nucleotide-diphospho-sugar transferases"/>
    <property type="match status" value="1"/>
</dbReference>
<evidence type="ECO:0000256" key="8">
    <source>
        <dbReference type="SAM" id="Phobius"/>
    </source>
</evidence>
<keyword evidence="11" id="KW-1185">Reference proteome</keyword>
<name>A0A9W6FYZ3_9BACT</name>
<feature type="transmembrane region" description="Helical" evidence="8">
    <location>
        <begin position="241"/>
        <end position="259"/>
    </location>
</feature>
<dbReference type="InterPro" id="IPR001173">
    <property type="entry name" value="Glyco_trans_2-like"/>
</dbReference>
<dbReference type="EMBL" id="BSDS01000001">
    <property type="protein sequence ID" value="GLI37382.1"/>
    <property type="molecule type" value="Genomic_DNA"/>
</dbReference>
<evidence type="ECO:0000313" key="11">
    <source>
        <dbReference type="Proteomes" id="UP001144352"/>
    </source>
</evidence>
<dbReference type="GO" id="GO:0009103">
    <property type="term" value="P:lipopolysaccharide biosynthetic process"/>
    <property type="evidence" value="ECO:0007669"/>
    <property type="project" value="UniProtKB-KW"/>
</dbReference>
<dbReference type="InterPro" id="IPR029044">
    <property type="entry name" value="Nucleotide-diphossugar_trans"/>
</dbReference>
<dbReference type="Proteomes" id="UP001144352">
    <property type="component" value="Unassembled WGS sequence"/>
</dbReference>
<evidence type="ECO:0000256" key="2">
    <source>
        <dbReference type="ARBA" id="ARBA00022676"/>
    </source>
</evidence>
<evidence type="ECO:0000256" key="1">
    <source>
        <dbReference type="ARBA" id="ARBA00022475"/>
    </source>
</evidence>
<keyword evidence="5" id="KW-0448">Lipopolysaccharide biosynthesis</keyword>
<keyword evidence="7 8" id="KW-0472">Membrane</keyword>
<reference evidence="10" key="1">
    <citation type="submission" date="2022-12" db="EMBL/GenBank/DDBJ databases">
        <title>Reference genome sequencing for broad-spectrum identification of bacterial and archaeal isolates by mass spectrometry.</title>
        <authorList>
            <person name="Sekiguchi Y."/>
            <person name="Tourlousse D.M."/>
        </authorList>
    </citation>
    <scope>NUCLEOTIDE SEQUENCE</scope>
    <source>
        <strain evidence="10">H2</strain>
    </source>
</reference>
<evidence type="ECO:0000256" key="3">
    <source>
        <dbReference type="ARBA" id="ARBA00022679"/>
    </source>
</evidence>
<dbReference type="FunFam" id="3.90.550.10:FF:000158">
    <property type="entry name" value="Glycosyl transferase family 2"/>
    <property type="match status" value="1"/>
</dbReference>